<evidence type="ECO:0000313" key="1">
    <source>
        <dbReference type="EMBL" id="VDD16533.1"/>
    </source>
</evidence>
<reference evidence="1" key="1">
    <citation type="submission" date="2018-11" db="EMBL/GenBank/DDBJ databases">
        <authorList>
            <consortium name="Genoscope - CEA"/>
            <person name="William W."/>
        </authorList>
    </citation>
    <scope>NUCLEOTIDE SEQUENCE</scope>
</reference>
<protein>
    <submittedName>
        <fullName evidence="1">Uncharacterized protein</fullName>
    </submittedName>
</protein>
<sequence>MGGTDAKDILGLRKTPLHEKKARPQKESHRKPDGISRERIDFSVELGLLMMIVLSKNTLLSFLQVAWQWLHISCFNCVKGFDLRFTVIADRFPLSRTLEKNTRTEKFSFFCSVTRALLRARAQSPADLANHPLMKEGQFPLLYIF</sequence>
<organism evidence="1">
    <name type="scientific">Brassica oleracea</name>
    <name type="common">Wild cabbage</name>
    <dbReference type="NCBI Taxonomy" id="3712"/>
    <lineage>
        <taxon>Eukaryota</taxon>
        <taxon>Viridiplantae</taxon>
        <taxon>Streptophyta</taxon>
        <taxon>Embryophyta</taxon>
        <taxon>Tracheophyta</taxon>
        <taxon>Spermatophyta</taxon>
        <taxon>Magnoliopsida</taxon>
        <taxon>eudicotyledons</taxon>
        <taxon>Gunneridae</taxon>
        <taxon>Pentapetalae</taxon>
        <taxon>rosids</taxon>
        <taxon>malvids</taxon>
        <taxon>Brassicales</taxon>
        <taxon>Brassicaceae</taxon>
        <taxon>Brassiceae</taxon>
        <taxon>Brassica</taxon>
    </lineage>
</organism>
<name>A0A3P6CDS7_BRAOL</name>
<dbReference type="EMBL" id="LR031873">
    <property type="protein sequence ID" value="VDD16533.1"/>
    <property type="molecule type" value="Genomic_DNA"/>
</dbReference>
<proteinExistence type="predicted"/>
<gene>
    <name evidence="1" type="ORF">BOLC4T28750H</name>
</gene>
<accession>A0A3P6CDS7</accession>
<dbReference type="AlphaFoldDB" id="A0A3P6CDS7"/>